<dbReference type="STRING" id="1461694.ATO9_11900"/>
<name>A0A0A0ED95_9RHOB</name>
<accession>A0A0A0ED95</accession>
<protein>
    <submittedName>
        <fullName evidence="1">Uncharacterized protein</fullName>
    </submittedName>
</protein>
<gene>
    <name evidence="1" type="ORF">ATO9_11900</name>
</gene>
<reference evidence="1 2" key="1">
    <citation type="journal article" date="2015" name="Antonie Van Leeuwenhoek">
        <title>Pseudooceanicola atlanticus gen. nov. sp. nov., isolated from surface seawater of the Atlantic Ocean and reclassification of Oceanicola batsensis, Oceanicola marinus, Oceanicola nitratireducens, Oceanicola nanhaiensis, Oceanicola antarcticus and Oceanicola flagellatus, as Pseudooceanicola batsensis comb. nov., Pseudooceanicola marinus comb. nov., Pseudooceanicola nitratireducens comb. nov., Pseudooceanicola nanhaiensis comb. nov., Pseudooceanicola antarcticus comb. nov., and Pseudooceanicola flagellatus comb. nov.</title>
        <authorList>
            <person name="Lai Q."/>
            <person name="Li G."/>
            <person name="Liu X."/>
            <person name="Du Y."/>
            <person name="Sun F."/>
            <person name="Shao Z."/>
        </authorList>
    </citation>
    <scope>NUCLEOTIDE SEQUENCE [LARGE SCALE GENOMIC DNA]</scope>
    <source>
        <strain evidence="1 2">22II-s11g</strain>
    </source>
</reference>
<keyword evidence="2" id="KW-1185">Reference proteome</keyword>
<evidence type="ECO:0000313" key="2">
    <source>
        <dbReference type="Proteomes" id="UP000030004"/>
    </source>
</evidence>
<dbReference type="eggNOG" id="COG2114">
    <property type="taxonomic scope" value="Bacteria"/>
</dbReference>
<comment type="caution">
    <text evidence="1">The sequence shown here is derived from an EMBL/GenBank/DDBJ whole genome shotgun (WGS) entry which is preliminary data.</text>
</comment>
<proteinExistence type="predicted"/>
<organism evidence="1 2">
    <name type="scientific">Pseudooceanicola atlanticus</name>
    <dbReference type="NCBI Taxonomy" id="1461694"/>
    <lineage>
        <taxon>Bacteria</taxon>
        <taxon>Pseudomonadati</taxon>
        <taxon>Pseudomonadota</taxon>
        <taxon>Alphaproteobacteria</taxon>
        <taxon>Rhodobacterales</taxon>
        <taxon>Paracoccaceae</taxon>
        <taxon>Pseudooceanicola</taxon>
    </lineage>
</organism>
<dbReference type="Proteomes" id="UP000030004">
    <property type="component" value="Unassembled WGS sequence"/>
</dbReference>
<sequence length="203" mass="21470">MPAPRLVLTGDLVASSALSHDRLSMALDALSEAAALLEYWYDAPLHFTRHRGDGWQVCLPVDLSALRAALTFRAALRQVDKTLQTRIAIAEGSVDIPPSGDLNAASGTAFTLSGQTLDAMEKHVTIADARDGALAATAELAHHISDDWTPAQARAVLPMLAPERPTQDEVASALSITRQAVRQALLAAGFPSLSAALHHLEAA</sequence>
<dbReference type="OrthoDB" id="7210707at2"/>
<dbReference type="RefSeq" id="WP_043749012.1">
    <property type="nucleotide sequence ID" value="NZ_AQQX01000004.1"/>
</dbReference>
<dbReference type="AlphaFoldDB" id="A0A0A0ED95"/>
<evidence type="ECO:0000313" key="1">
    <source>
        <dbReference type="EMBL" id="KGM48344.1"/>
    </source>
</evidence>
<dbReference type="EMBL" id="AQQX01000004">
    <property type="protein sequence ID" value="KGM48344.1"/>
    <property type="molecule type" value="Genomic_DNA"/>
</dbReference>